<dbReference type="EC" id="3.1.4.52" evidence="3"/>
<dbReference type="PROSITE" id="PS51832">
    <property type="entry name" value="HD_GYP"/>
    <property type="match status" value="1"/>
</dbReference>
<evidence type="ECO:0000256" key="1">
    <source>
        <dbReference type="SAM" id="MobiDB-lite"/>
    </source>
</evidence>
<dbReference type="Proteomes" id="UP000060487">
    <property type="component" value="Unassembled WGS sequence"/>
</dbReference>
<sequence length="419" mass="46563">MRKRIPTGTVRIGMYIDGFDASWFQTPFLRHHFEIKSQSQLDKIMESGIDYVYIDTEKGLDAACDEKICESTHHTVEKTPPPDIPAAPKKEAPKPEDKAFTDYISAKTDLIQIDKLSLIEATEINFNLYVKTGMEIVPLSVNHNDGGKVLITKDMLTSHGELLITRSDVQKYREYLRMAVKNTGAAKSQATKNMLIKENAKILVNELFNDPGSPKKMEACKETVGNVISSIIDTKGLITNLFTVNKHDYYVYTHSVNVSVFCVATAIAMGIQSEGELFAIGMGSLLHDIGMSTIPPEVLHKPMPRLSDFELSLLKGHVAEGLDIVKLYKGITPETLLPLAEHHENLMGTGYPLGLKGDKLHLSGKIISITNTYDTLTTSRPGFKAITPYEALTYLRDNRNLFDADILKEFITVLGKSSL</sequence>
<dbReference type="PANTHER" id="PTHR43155:SF2">
    <property type="entry name" value="CYCLIC DI-GMP PHOSPHODIESTERASE PA4108"/>
    <property type="match status" value="1"/>
</dbReference>
<dbReference type="GO" id="GO:0071111">
    <property type="term" value="F:cyclic-guanylate-specific phosphodiesterase activity"/>
    <property type="evidence" value="ECO:0007669"/>
    <property type="project" value="UniProtKB-EC"/>
</dbReference>
<gene>
    <name evidence="3" type="ORF">ASN18_0358</name>
</gene>
<keyword evidence="3" id="KW-0378">Hydrolase</keyword>
<dbReference type="InterPro" id="IPR003607">
    <property type="entry name" value="HD/PDEase_dom"/>
</dbReference>
<dbReference type="SMART" id="SM00471">
    <property type="entry name" value="HDc"/>
    <property type="match status" value="1"/>
</dbReference>
<feature type="domain" description="HD-GYP" evidence="2">
    <location>
        <begin position="229"/>
        <end position="419"/>
    </location>
</feature>
<accession>A0ABR5SND0</accession>
<reference evidence="3 4" key="1">
    <citation type="submission" date="2015-11" db="EMBL/GenBank/DDBJ databases">
        <authorList>
            <person name="Lin W."/>
        </authorList>
    </citation>
    <scope>NUCLEOTIDE SEQUENCE [LARGE SCALE GENOMIC DNA]</scope>
    <source>
        <strain evidence="3 4">HCH-1</strain>
    </source>
</reference>
<dbReference type="Pfam" id="PF13487">
    <property type="entry name" value="HD_5"/>
    <property type="match status" value="1"/>
</dbReference>
<proteinExistence type="predicted"/>
<dbReference type="Gene3D" id="1.10.3210.10">
    <property type="entry name" value="Hypothetical protein af1432"/>
    <property type="match status" value="1"/>
</dbReference>
<evidence type="ECO:0000313" key="3">
    <source>
        <dbReference type="EMBL" id="KWT92923.1"/>
    </source>
</evidence>
<comment type="caution">
    <text evidence="3">The sequence shown here is derived from an EMBL/GenBank/DDBJ whole genome shotgun (WGS) entry which is preliminary data.</text>
</comment>
<protein>
    <submittedName>
        <fullName evidence="3">Metal dependent phosphohydrolase</fullName>
        <ecNumber evidence="3">3.1.4.52</ecNumber>
    </submittedName>
</protein>
<dbReference type="InterPro" id="IPR021812">
    <property type="entry name" value="DUF3391"/>
</dbReference>
<dbReference type="CDD" id="cd00077">
    <property type="entry name" value="HDc"/>
    <property type="match status" value="1"/>
</dbReference>
<dbReference type="Pfam" id="PF11871">
    <property type="entry name" value="DUF3391"/>
    <property type="match status" value="1"/>
</dbReference>
<feature type="region of interest" description="Disordered" evidence="1">
    <location>
        <begin position="73"/>
        <end position="95"/>
    </location>
</feature>
<organism evidence="3 4">
    <name type="scientific">Candidatus Magnetominusculus xianensis</name>
    <dbReference type="NCBI Taxonomy" id="1748249"/>
    <lineage>
        <taxon>Bacteria</taxon>
        <taxon>Pseudomonadati</taxon>
        <taxon>Nitrospirota</taxon>
        <taxon>Nitrospiria</taxon>
        <taxon>Nitrospirales</taxon>
        <taxon>Nitrospiraceae</taxon>
        <taxon>Candidatus Magnetominusculus</taxon>
    </lineage>
</organism>
<name>A0ABR5SND0_9BACT</name>
<evidence type="ECO:0000259" key="2">
    <source>
        <dbReference type="PROSITE" id="PS51832"/>
    </source>
</evidence>
<dbReference type="PANTHER" id="PTHR43155">
    <property type="entry name" value="CYCLIC DI-GMP PHOSPHODIESTERASE PA4108-RELATED"/>
    <property type="match status" value="1"/>
</dbReference>
<evidence type="ECO:0000313" key="4">
    <source>
        <dbReference type="Proteomes" id="UP000060487"/>
    </source>
</evidence>
<dbReference type="InterPro" id="IPR037522">
    <property type="entry name" value="HD_GYP_dom"/>
</dbReference>
<dbReference type="EMBL" id="LNQR01000018">
    <property type="protein sequence ID" value="KWT92923.1"/>
    <property type="molecule type" value="Genomic_DNA"/>
</dbReference>
<keyword evidence="4" id="KW-1185">Reference proteome</keyword>
<dbReference type="RefSeq" id="WP_085050886.1">
    <property type="nucleotide sequence ID" value="NZ_LNQR01000018.1"/>
</dbReference>
<dbReference type="SUPFAM" id="SSF109604">
    <property type="entry name" value="HD-domain/PDEase-like"/>
    <property type="match status" value="1"/>
</dbReference>